<name>A0A2M7V756_9BACT</name>
<keyword evidence="1" id="KW-0808">Transferase</keyword>
<dbReference type="Proteomes" id="UP000228750">
    <property type="component" value="Unassembled WGS sequence"/>
</dbReference>
<comment type="caution">
    <text evidence="1">The sequence shown here is derived from an EMBL/GenBank/DDBJ whole genome shotgun (WGS) entry which is preliminary data.</text>
</comment>
<dbReference type="InterPro" id="IPR003789">
    <property type="entry name" value="Asn/Gln_tRNA_amidoTrase-B-like"/>
</dbReference>
<dbReference type="AlphaFoldDB" id="A0A2M7V756"/>
<dbReference type="InterPro" id="IPR019004">
    <property type="entry name" value="YqeY/Aim41"/>
</dbReference>
<protein>
    <submittedName>
        <fullName evidence="1">Aspartyl-tRNA amidotransferase</fullName>
    </submittedName>
</protein>
<dbReference type="EMBL" id="PFPJ01000008">
    <property type="protein sequence ID" value="PIZ94544.1"/>
    <property type="molecule type" value="Genomic_DNA"/>
</dbReference>
<dbReference type="PANTHER" id="PTHR28055">
    <property type="entry name" value="ALTERED INHERITANCE OF MITOCHONDRIA PROTEIN 41, MITOCHONDRIAL"/>
    <property type="match status" value="1"/>
</dbReference>
<dbReference type="GO" id="GO:0016884">
    <property type="term" value="F:carbon-nitrogen ligase activity, with glutamine as amido-N-donor"/>
    <property type="evidence" value="ECO:0007669"/>
    <property type="project" value="InterPro"/>
</dbReference>
<dbReference type="Gene3D" id="1.10.1510.10">
    <property type="entry name" value="Uncharacterised protein YqeY/AIM41 PF09424, N-terminal domain"/>
    <property type="match status" value="1"/>
</dbReference>
<reference evidence="2" key="1">
    <citation type="submission" date="2017-09" db="EMBL/GenBank/DDBJ databases">
        <title>Depth-based differentiation of microbial function through sediment-hosted aquifers and enrichment of novel symbionts in the deep terrestrial subsurface.</title>
        <authorList>
            <person name="Probst A.J."/>
            <person name="Ladd B."/>
            <person name="Jarett J.K."/>
            <person name="Geller-Mcgrath D.E."/>
            <person name="Sieber C.M.K."/>
            <person name="Emerson J.B."/>
            <person name="Anantharaman K."/>
            <person name="Thomas B.C."/>
            <person name="Malmstrom R."/>
            <person name="Stieglmeier M."/>
            <person name="Klingl A."/>
            <person name="Woyke T."/>
            <person name="Ryan C.M."/>
            <person name="Banfield J.F."/>
        </authorList>
    </citation>
    <scope>NUCLEOTIDE SEQUENCE [LARGE SCALE GENOMIC DNA]</scope>
</reference>
<dbReference type="PANTHER" id="PTHR28055:SF1">
    <property type="entry name" value="ALTERED INHERITANCE OF MITOCHONDRIA PROTEIN 41, MITOCHONDRIAL"/>
    <property type="match status" value="1"/>
</dbReference>
<accession>A0A2M7V756</accession>
<dbReference type="InterPro" id="IPR042184">
    <property type="entry name" value="YqeY/Aim41_N"/>
</dbReference>
<organism evidence="1 2">
    <name type="scientific">Candidatus Magasanikbacteria bacterium CG_4_10_14_0_2_um_filter_41_10</name>
    <dbReference type="NCBI Taxonomy" id="1974638"/>
    <lineage>
        <taxon>Bacteria</taxon>
        <taxon>Candidatus Magasanikiibacteriota</taxon>
    </lineage>
</organism>
<dbReference type="SUPFAM" id="SSF89095">
    <property type="entry name" value="GatB/YqeY motif"/>
    <property type="match status" value="1"/>
</dbReference>
<evidence type="ECO:0000313" key="2">
    <source>
        <dbReference type="Proteomes" id="UP000228750"/>
    </source>
</evidence>
<feature type="non-terminal residue" evidence="1">
    <location>
        <position position="94"/>
    </location>
</feature>
<sequence length="94" mass="10771">MRTKIEKDFIEARKEKNETMVSVLGMLKAAILNSEIAARPKEFGEDDILKVIGSEVRKHKDSIGEYTKGGREDLALKERQEMEILMKYLPAQMT</sequence>
<gene>
    <name evidence="1" type="ORF">COX82_00475</name>
</gene>
<dbReference type="Pfam" id="PF09424">
    <property type="entry name" value="YqeY"/>
    <property type="match status" value="1"/>
</dbReference>
<evidence type="ECO:0000313" key="1">
    <source>
        <dbReference type="EMBL" id="PIZ94544.1"/>
    </source>
</evidence>
<proteinExistence type="predicted"/>
<dbReference type="GO" id="GO:0016740">
    <property type="term" value="F:transferase activity"/>
    <property type="evidence" value="ECO:0007669"/>
    <property type="project" value="UniProtKB-KW"/>
</dbReference>